<dbReference type="Gene3D" id="1.10.1200.10">
    <property type="entry name" value="ACP-like"/>
    <property type="match status" value="1"/>
</dbReference>
<keyword evidence="3" id="KW-1185">Reference proteome</keyword>
<dbReference type="Pfam" id="PF00550">
    <property type="entry name" value="PP-binding"/>
    <property type="match status" value="1"/>
</dbReference>
<sequence length="83" mass="9300">MATREQISKTILDIIRTIAPEADLANIDPADRFRNQFDFDSVDFMNLAAALQTTLQVNIPEEDYPHLATLKGCIAYLTSKVNT</sequence>
<protein>
    <submittedName>
        <fullName evidence="2">Acyl carrier protein</fullName>
    </submittedName>
</protein>
<dbReference type="PROSITE" id="PS50075">
    <property type="entry name" value="CARRIER"/>
    <property type="match status" value="1"/>
</dbReference>
<dbReference type="SUPFAM" id="SSF47336">
    <property type="entry name" value="ACP-like"/>
    <property type="match status" value="1"/>
</dbReference>
<evidence type="ECO:0000313" key="3">
    <source>
        <dbReference type="Proteomes" id="UP001165427"/>
    </source>
</evidence>
<comment type="caution">
    <text evidence="2">The sequence shown here is derived from an EMBL/GenBank/DDBJ whole genome shotgun (WGS) entry which is preliminary data.</text>
</comment>
<dbReference type="RefSeq" id="WP_246913802.1">
    <property type="nucleotide sequence ID" value="NZ_JALJRB010000030.1"/>
</dbReference>
<evidence type="ECO:0000259" key="1">
    <source>
        <dbReference type="PROSITE" id="PS50075"/>
    </source>
</evidence>
<organism evidence="2 3">
    <name type="scientific">Desulfatitalea alkaliphila</name>
    <dbReference type="NCBI Taxonomy" id="2929485"/>
    <lineage>
        <taxon>Bacteria</taxon>
        <taxon>Pseudomonadati</taxon>
        <taxon>Thermodesulfobacteriota</taxon>
        <taxon>Desulfobacteria</taxon>
        <taxon>Desulfobacterales</taxon>
        <taxon>Desulfosarcinaceae</taxon>
        <taxon>Desulfatitalea</taxon>
    </lineage>
</organism>
<name>A0AA41UMJ3_9BACT</name>
<dbReference type="Proteomes" id="UP001165427">
    <property type="component" value="Unassembled WGS sequence"/>
</dbReference>
<accession>A0AA41UMJ3</accession>
<dbReference type="AlphaFoldDB" id="A0AA41UMJ3"/>
<dbReference type="EMBL" id="JALJRB010000030">
    <property type="protein sequence ID" value="MCJ8502666.1"/>
    <property type="molecule type" value="Genomic_DNA"/>
</dbReference>
<feature type="domain" description="Carrier" evidence="1">
    <location>
        <begin position="2"/>
        <end position="81"/>
    </location>
</feature>
<proteinExistence type="predicted"/>
<evidence type="ECO:0000313" key="2">
    <source>
        <dbReference type="EMBL" id="MCJ8502666.1"/>
    </source>
</evidence>
<dbReference type="InterPro" id="IPR009081">
    <property type="entry name" value="PP-bd_ACP"/>
</dbReference>
<dbReference type="InterPro" id="IPR036736">
    <property type="entry name" value="ACP-like_sf"/>
</dbReference>
<reference evidence="2" key="1">
    <citation type="submission" date="2022-04" db="EMBL/GenBank/DDBJ databases">
        <title>Desulfatitalea alkaliphila sp. nov., a novel anaerobic sulfate-reducing bacterium isolated from terrestrial mud volcano, Taman Peninsula, Russia.</title>
        <authorList>
            <person name="Khomyakova M.A."/>
            <person name="Merkel A.Y."/>
            <person name="Slobodkin A.I."/>
        </authorList>
    </citation>
    <scope>NUCLEOTIDE SEQUENCE</scope>
    <source>
        <strain evidence="2">M08but</strain>
    </source>
</reference>
<gene>
    <name evidence="2" type="ORF">MRX98_18975</name>
</gene>